<dbReference type="PANTHER" id="PTHR21356:SF1">
    <property type="entry name" value="ARMADILLO REPEAT-CONTAINING PROTEIN 2"/>
    <property type="match status" value="1"/>
</dbReference>
<dbReference type="PANTHER" id="PTHR21356">
    <property type="entry name" value="ARMADILLO REPEAT CONTAINING 2"/>
    <property type="match status" value="1"/>
</dbReference>
<accession>A0A7R9UEL9</accession>
<dbReference type="EMBL" id="HBEA01017521">
    <property type="protein sequence ID" value="CAD8263799.1"/>
    <property type="molecule type" value="Transcribed_RNA"/>
</dbReference>
<gene>
    <name evidence="2" type="ORF">PPYR1160_LOCUS13301</name>
</gene>
<dbReference type="SUPFAM" id="SSF48371">
    <property type="entry name" value="ARM repeat"/>
    <property type="match status" value="1"/>
</dbReference>
<dbReference type="InterPro" id="IPR011989">
    <property type="entry name" value="ARM-like"/>
</dbReference>
<dbReference type="InterPro" id="IPR016024">
    <property type="entry name" value="ARM-type_fold"/>
</dbReference>
<feature type="compositionally biased region" description="Acidic residues" evidence="1">
    <location>
        <begin position="758"/>
        <end position="767"/>
    </location>
</feature>
<dbReference type="InterPro" id="IPR038905">
    <property type="entry name" value="ARMC2"/>
</dbReference>
<evidence type="ECO:0000313" key="2">
    <source>
        <dbReference type="EMBL" id="CAD8263799.1"/>
    </source>
</evidence>
<reference evidence="2" key="1">
    <citation type="submission" date="2021-01" db="EMBL/GenBank/DDBJ databases">
        <authorList>
            <person name="Corre E."/>
            <person name="Pelletier E."/>
            <person name="Niang G."/>
            <person name="Scheremetjew M."/>
            <person name="Finn R."/>
            <person name="Kale V."/>
            <person name="Holt S."/>
            <person name="Cochrane G."/>
            <person name="Meng A."/>
            <person name="Brown T."/>
            <person name="Cohen L."/>
        </authorList>
    </citation>
    <scope>NUCLEOTIDE SEQUENCE</scope>
    <source>
        <strain evidence="2">CCMP2078</strain>
    </source>
</reference>
<feature type="region of interest" description="Disordered" evidence="1">
    <location>
        <begin position="734"/>
        <end position="794"/>
    </location>
</feature>
<name>A0A7R9UEL9_9STRA</name>
<dbReference type="InterPro" id="IPR000225">
    <property type="entry name" value="Armadillo"/>
</dbReference>
<feature type="compositionally biased region" description="Low complexity" evidence="1">
    <location>
        <begin position="52"/>
        <end position="69"/>
    </location>
</feature>
<dbReference type="SMART" id="SM00185">
    <property type="entry name" value="ARM"/>
    <property type="match status" value="3"/>
</dbReference>
<evidence type="ECO:0008006" key="3">
    <source>
        <dbReference type="Google" id="ProtNLM"/>
    </source>
</evidence>
<proteinExistence type="predicted"/>
<evidence type="ECO:0000256" key="1">
    <source>
        <dbReference type="SAM" id="MobiDB-lite"/>
    </source>
</evidence>
<dbReference type="AlphaFoldDB" id="A0A7R9UEL9"/>
<organism evidence="2">
    <name type="scientific">Pinguiococcus pyrenoidosus</name>
    <dbReference type="NCBI Taxonomy" id="172671"/>
    <lineage>
        <taxon>Eukaryota</taxon>
        <taxon>Sar</taxon>
        <taxon>Stramenopiles</taxon>
        <taxon>Ochrophyta</taxon>
        <taxon>Pinguiophyceae</taxon>
        <taxon>Pinguiochrysidales</taxon>
        <taxon>Pinguiochrysidaceae</taxon>
        <taxon>Pinguiococcus</taxon>
    </lineage>
</organism>
<protein>
    <recommendedName>
        <fullName evidence="3">Armadillo repeat-containing protein 2</fullName>
    </recommendedName>
</protein>
<feature type="region of interest" description="Disordered" evidence="1">
    <location>
        <begin position="410"/>
        <end position="443"/>
    </location>
</feature>
<dbReference type="GO" id="GO:0044782">
    <property type="term" value="P:cilium organization"/>
    <property type="evidence" value="ECO:0007669"/>
    <property type="project" value="TreeGrafter"/>
</dbReference>
<feature type="region of interest" description="Disordered" evidence="1">
    <location>
        <begin position="257"/>
        <end position="278"/>
    </location>
</feature>
<sequence length="1137" mass="122068">MPEKGGSAKRPGSGSIATVLAEARASLRNPSRPFTPADTRLSRALFRGTDYRPSSRPSSSVAGSAAGGRYPHEPGTPRAGAKASDDHDPTGIDPAANWGWAEEDDDDDDDFLVTLPSDSWESGTPDMPLAYPRESDDSYSTTRTSLERNSEEDEQLVIAAKARAGKASSAARYPVDQTRRRSSRSRSGRYHDPPGSADEALENDVLLDAYRTLLHMAMSAGRATSNHRDDEKSSEIDIALSIERLVPLLTALRRDQLSARSDAPEEEGSRPSTSSLEPGKWADVQSAALVALYSVAGILDLGDAKAGDAVRRVEDMVDDARLPRLSETVSESLTGMPDHLKVAATTACLDLILLGIAAGDPSDSGVVCGRGAVGIARLRDPFLPVCRACFQLSRDAKLDNVFVSAPNLSKASEAKGARERRPEDDSATPDPHRGMSPGLQTSYQGEPPVRSLLTLLQATMAERSGAARTISGRRRPRSPRPLSLLSPMTIESLIYAIGVLKNISANSLARARLARLGAVPLLCRMLRRTHLLAKKSASGAGSDRRACGQLLIQITATMRNLCSARKICERIAELGAAKEFCGLFATFGGERNTTELLLHAARCLGKLSCCEAARADINSTLANSSPSGGAAALLKVLDIRERPHGLGLITKESIGEECSTLVPPSKAYAKAERKNLESSILSLVVRISYTLGNLTSSNEENRVALGERFNGVTIVSSLINTLGRCYLASSGARGAKDASASPRGGQGRSFKSGKSDVTDSDSDSDEDSLPKISAKAEAPRLSRPSSRSAKSKSADAAQYTVSIQNPPDNLLIDALVKTTRLLANMAIHREIGASLAVLSPGEGEGNIGDTLVRVVDAAREGKSEELMLNAVSAITNLSFYDPRQGRGRWIFEERELTITSVLLEILLCLNVEAVAEAARAFGNFSRHEGFRKAMRESRADEALVLLLQHPDRDVVCNSCGALINIAADKDHRRLFSCNHQLQAPTKLLDILRKAGLRDPSLSSLVCKTLYNLLMDVEAGRIGAVVGSRTFEAMVRALEELCETAEDTALRKLEESGTTLVPSYSAILGEEYYGDFLAAATALRALLNEEEDTLNAVIDIDREEGMYITPNTSIATEAQRYSRGASVGESEYEEIEPQ</sequence>
<feature type="compositionally biased region" description="Basic and acidic residues" evidence="1">
    <location>
        <begin position="412"/>
        <end position="424"/>
    </location>
</feature>
<feature type="region of interest" description="Disordered" evidence="1">
    <location>
        <begin position="22"/>
        <end position="201"/>
    </location>
</feature>
<dbReference type="Gene3D" id="1.25.10.10">
    <property type="entry name" value="Leucine-rich Repeat Variant"/>
    <property type="match status" value="2"/>
</dbReference>
<feature type="compositionally biased region" description="Low complexity" evidence="1">
    <location>
        <begin position="159"/>
        <end position="172"/>
    </location>
</feature>
<feature type="compositionally biased region" description="Acidic residues" evidence="1">
    <location>
        <begin position="101"/>
        <end position="111"/>
    </location>
</feature>
<feature type="compositionally biased region" description="Low complexity" evidence="1">
    <location>
        <begin position="779"/>
        <end position="788"/>
    </location>
</feature>